<reference evidence="4 5" key="1">
    <citation type="submission" date="2015-11" db="EMBL/GenBank/DDBJ databases">
        <title>The genome of Candidatus Endoriftia persephone in Ridgeia piscesae and population structure of the North Eastern Pacific vestimentiferan symbionts.</title>
        <authorList>
            <person name="Perez M."/>
            <person name="Juniper K.S."/>
        </authorList>
    </citation>
    <scope>NUCLEOTIDE SEQUENCE [LARGE SCALE GENOMIC DNA]</scope>
    <source>
        <strain evidence="3">Ind10</strain>
        <strain evidence="2">Ind11</strain>
    </source>
</reference>
<evidence type="ECO:0000256" key="1">
    <source>
        <dbReference type="SAM" id="MobiDB-lite"/>
    </source>
</evidence>
<evidence type="ECO:0000313" key="4">
    <source>
        <dbReference type="Proteomes" id="UP000051276"/>
    </source>
</evidence>
<dbReference type="EMBL" id="LDXT01000087">
    <property type="protein sequence ID" value="KRT54850.1"/>
    <property type="molecule type" value="Genomic_DNA"/>
</dbReference>
<dbReference type="Proteomes" id="UP000051634">
    <property type="component" value="Unassembled WGS sequence"/>
</dbReference>
<keyword evidence="5" id="KW-1185">Reference proteome</keyword>
<sequence length="58" mass="6746">MDRLIPLWRVYREELNRAPLSHEDCVTDPAFSIRSQPLAKRTQQPQLNSKIAGQARSR</sequence>
<accession>A0A0T5YW69</accession>
<comment type="caution">
    <text evidence="2">The sequence shown here is derived from an EMBL/GenBank/DDBJ whole genome shotgun (WGS) entry which is preliminary data.</text>
</comment>
<protein>
    <submittedName>
        <fullName evidence="2">Uncharacterized protein</fullName>
    </submittedName>
</protein>
<dbReference type="EMBL" id="LMXI01000193">
    <property type="protein sequence ID" value="KRT59201.1"/>
    <property type="molecule type" value="Genomic_DNA"/>
</dbReference>
<dbReference type="Proteomes" id="UP000051276">
    <property type="component" value="Unassembled WGS sequence"/>
</dbReference>
<dbReference type="STRING" id="54398.Ga0074115_11065"/>
<evidence type="ECO:0000313" key="2">
    <source>
        <dbReference type="EMBL" id="KRT54850.1"/>
    </source>
</evidence>
<feature type="region of interest" description="Disordered" evidence="1">
    <location>
        <begin position="34"/>
        <end position="58"/>
    </location>
</feature>
<feature type="compositionally biased region" description="Polar residues" evidence="1">
    <location>
        <begin position="41"/>
        <end position="51"/>
    </location>
</feature>
<gene>
    <name evidence="2" type="ORF">Ga0074115_11065</name>
    <name evidence="3" type="ORF">Ga0076813_15018</name>
</gene>
<proteinExistence type="predicted"/>
<evidence type="ECO:0000313" key="5">
    <source>
        <dbReference type="Proteomes" id="UP000051634"/>
    </source>
</evidence>
<organism evidence="2 5">
    <name type="scientific">endosymbiont of Ridgeia piscesae</name>
    <dbReference type="NCBI Taxonomy" id="54398"/>
    <lineage>
        <taxon>Bacteria</taxon>
        <taxon>Pseudomonadati</taxon>
        <taxon>Pseudomonadota</taxon>
        <taxon>Gammaproteobacteria</taxon>
        <taxon>sulfur-oxidizing symbionts</taxon>
    </lineage>
</organism>
<dbReference type="AlphaFoldDB" id="A0A0T5YW69"/>
<name>A0A0T5YW69_9GAMM</name>
<evidence type="ECO:0000313" key="3">
    <source>
        <dbReference type="EMBL" id="KRT59201.1"/>
    </source>
</evidence>